<evidence type="ECO:0000313" key="3">
    <source>
        <dbReference type="Proteomes" id="UP001162164"/>
    </source>
</evidence>
<sequence length="119" mass="13822">MYQGVKRRISLILRDSRALNEQIRVLTMGYVAIVALTIHTFLWNINGVIQNNKCKRQGIEETYFERHFALLADDNSIAEFLGNHFSQIYPKTIYDSLGQIRMRCPAENLYVRHSALECS</sequence>
<accession>A0ABQ9K401</accession>
<evidence type="ECO:0000256" key="1">
    <source>
        <dbReference type="SAM" id="Phobius"/>
    </source>
</evidence>
<keyword evidence="1" id="KW-0812">Transmembrane</keyword>
<keyword evidence="1" id="KW-0472">Membrane</keyword>
<comment type="caution">
    <text evidence="2">The sequence shown here is derived from an EMBL/GenBank/DDBJ whole genome shotgun (WGS) entry which is preliminary data.</text>
</comment>
<keyword evidence="1" id="KW-1133">Transmembrane helix</keyword>
<dbReference type="Proteomes" id="UP001162164">
    <property type="component" value="Unassembled WGS sequence"/>
</dbReference>
<reference evidence="2" key="1">
    <citation type="journal article" date="2023" name="Insect Mol. Biol.">
        <title>Genome sequencing provides insights into the evolution of gene families encoding plant cell wall-degrading enzymes in longhorned beetles.</title>
        <authorList>
            <person name="Shin N.R."/>
            <person name="Okamura Y."/>
            <person name="Kirsch R."/>
            <person name="Pauchet Y."/>
        </authorList>
    </citation>
    <scope>NUCLEOTIDE SEQUENCE</scope>
    <source>
        <strain evidence="2">MMC_N1</strain>
    </source>
</reference>
<dbReference type="EMBL" id="JAPWTJ010000019">
    <property type="protein sequence ID" value="KAJ8985153.1"/>
    <property type="molecule type" value="Genomic_DNA"/>
</dbReference>
<protein>
    <submittedName>
        <fullName evidence="2">Uncharacterized protein</fullName>
    </submittedName>
</protein>
<feature type="transmembrane region" description="Helical" evidence="1">
    <location>
        <begin position="23"/>
        <end position="45"/>
    </location>
</feature>
<gene>
    <name evidence="2" type="ORF">NQ317_012805</name>
</gene>
<evidence type="ECO:0000313" key="2">
    <source>
        <dbReference type="EMBL" id="KAJ8985153.1"/>
    </source>
</evidence>
<proteinExistence type="predicted"/>
<organism evidence="2 3">
    <name type="scientific">Molorchus minor</name>
    <dbReference type="NCBI Taxonomy" id="1323400"/>
    <lineage>
        <taxon>Eukaryota</taxon>
        <taxon>Metazoa</taxon>
        <taxon>Ecdysozoa</taxon>
        <taxon>Arthropoda</taxon>
        <taxon>Hexapoda</taxon>
        <taxon>Insecta</taxon>
        <taxon>Pterygota</taxon>
        <taxon>Neoptera</taxon>
        <taxon>Endopterygota</taxon>
        <taxon>Coleoptera</taxon>
        <taxon>Polyphaga</taxon>
        <taxon>Cucujiformia</taxon>
        <taxon>Chrysomeloidea</taxon>
        <taxon>Cerambycidae</taxon>
        <taxon>Lamiinae</taxon>
        <taxon>Monochamini</taxon>
        <taxon>Molorchus</taxon>
    </lineage>
</organism>
<keyword evidence="3" id="KW-1185">Reference proteome</keyword>
<name>A0ABQ9K401_9CUCU</name>